<dbReference type="KEGG" id="mmet:MCMEM_2113"/>
<keyword evidence="2" id="KW-0413">Isomerase</keyword>
<dbReference type="STRING" id="1434104.MCMEM_2113"/>
<proteinExistence type="predicted"/>
<dbReference type="PATRIC" id="fig|1434104.5.peg.2300"/>
<evidence type="ECO:0000259" key="1">
    <source>
        <dbReference type="Pfam" id="PF16363"/>
    </source>
</evidence>
<dbReference type="InterPro" id="IPR036291">
    <property type="entry name" value="NAD(P)-bd_dom_sf"/>
</dbReference>
<dbReference type="InterPro" id="IPR016040">
    <property type="entry name" value="NAD(P)-bd_dom"/>
</dbReference>
<dbReference type="AlphaFoldDB" id="A0A0E3SSI4"/>
<dbReference type="GO" id="GO:0003978">
    <property type="term" value="F:UDP-glucose 4-epimerase activity"/>
    <property type="evidence" value="ECO:0007669"/>
    <property type="project" value="UniProtKB-EC"/>
</dbReference>
<gene>
    <name evidence="2" type="ORF">MCMEM_2113</name>
</gene>
<sequence length="289" mass="32467">MATVVCLDNFDSYYDPQVKRKNIETFMDNPNFELVEGNILDKQLLYDLFEDVDYVFHNAAQAGVRISVDNPSKSHSANATGTLNILETAVKAGVKKVINASSSSVYGKVSYLPFDENHPNLPVSPYGASKLIAEHYCRVFNELHDLDTISLRYFTVFGPRMRPDLAINIFTKKALNNETIEIFGDGSKTRDFTFIDNVVDANIRAMKNGIGEYNIGGGERISIRELAEKIVSITDSESEIIYSDSMKGDAEHTWSDVSKASRDLGYSPKIGLEEGLKRYVQWYIDFVNQ</sequence>
<dbReference type="HOGENOM" id="CLU_007383_1_7_2"/>
<keyword evidence="3" id="KW-1185">Reference proteome</keyword>
<name>A0A0E3SSI4_METMT</name>
<accession>A0A0E3SSI4</accession>
<feature type="domain" description="NAD(P)-binding" evidence="1">
    <location>
        <begin position="20"/>
        <end position="278"/>
    </location>
</feature>
<dbReference type="EMBL" id="CP009518">
    <property type="protein sequence ID" value="AKB86166.1"/>
    <property type="molecule type" value="Genomic_DNA"/>
</dbReference>
<protein>
    <submittedName>
        <fullName evidence="2">UDP-glucose 4-epimerase</fullName>
        <ecNumber evidence="2">5.1.3.2</ecNumber>
    </submittedName>
</protein>
<dbReference type="Proteomes" id="UP000033048">
    <property type="component" value="Chromosome"/>
</dbReference>
<dbReference type="EC" id="5.1.3.2" evidence="2"/>
<reference evidence="2 3" key="1">
    <citation type="submission" date="2014-07" db="EMBL/GenBank/DDBJ databases">
        <title>Methanogenic archaea and the global carbon cycle.</title>
        <authorList>
            <person name="Henriksen J.R."/>
            <person name="Luke J."/>
            <person name="Reinhart S."/>
            <person name="Benedict M.N."/>
            <person name="Youngblut N.D."/>
            <person name="Metcalf M.E."/>
            <person name="Whitaker R.J."/>
            <person name="Metcalf W.W."/>
        </authorList>
    </citation>
    <scope>NUCLEOTIDE SEQUENCE [LARGE SCALE GENOMIC DNA]</scope>
    <source>
        <strain evidence="2 3">MM1</strain>
    </source>
</reference>
<dbReference type="Gene3D" id="3.40.50.720">
    <property type="entry name" value="NAD(P)-binding Rossmann-like Domain"/>
    <property type="match status" value="1"/>
</dbReference>
<dbReference type="Pfam" id="PF16363">
    <property type="entry name" value="GDP_Man_Dehyd"/>
    <property type="match status" value="1"/>
</dbReference>
<dbReference type="PRINTS" id="PR01713">
    <property type="entry name" value="NUCEPIMERASE"/>
</dbReference>
<evidence type="ECO:0000313" key="2">
    <source>
        <dbReference type="EMBL" id="AKB86166.1"/>
    </source>
</evidence>
<dbReference type="Gene3D" id="3.90.25.10">
    <property type="entry name" value="UDP-galactose 4-epimerase, domain 1"/>
    <property type="match status" value="1"/>
</dbReference>
<dbReference type="PANTHER" id="PTHR43000">
    <property type="entry name" value="DTDP-D-GLUCOSE 4,6-DEHYDRATASE-RELATED"/>
    <property type="match status" value="1"/>
</dbReference>
<dbReference type="SUPFAM" id="SSF51735">
    <property type="entry name" value="NAD(P)-binding Rossmann-fold domains"/>
    <property type="match status" value="1"/>
</dbReference>
<evidence type="ECO:0000313" key="3">
    <source>
        <dbReference type="Proteomes" id="UP000033048"/>
    </source>
</evidence>
<organism evidence="2 3">
    <name type="scientific">Methanococcoides methylutens MM1</name>
    <dbReference type="NCBI Taxonomy" id="1434104"/>
    <lineage>
        <taxon>Archaea</taxon>
        <taxon>Methanobacteriati</taxon>
        <taxon>Methanobacteriota</taxon>
        <taxon>Stenosarchaea group</taxon>
        <taxon>Methanomicrobia</taxon>
        <taxon>Methanosarcinales</taxon>
        <taxon>Methanosarcinaceae</taxon>
        <taxon>Methanococcoides</taxon>
    </lineage>
</organism>